<proteinExistence type="predicted"/>
<evidence type="ECO:0000259" key="1">
    <source>
        <dbReference type="Pfam" id="PF14530"/>
    </source>
</evidence>
<dbReference type="InterPro" id="IPR009078">
    <property type="entry name" value="Ferritin-like_SF"/>
</dbReference>
<dbReference type="SUPFAM" id="SSF47240">
    <property type="entry name" value="Ferritin-like"/>
    <property type="match status" value="1"/>
</dbReference>
<organism evidence="2 3">
    <name type="scientific">Corynebacterium ramonii</name>
    <dbReference type="NCBI Taxonomy" id="3026968"/>
    <lineage>
        <taxon>Bacteria</taxon>
        <taxon>Bacillati</taxon>
        <taxon>Actinomycetota</taxon>
        <taxon>Actinomycetes</taxon>
        <taxon>Mycobacteriales</taxon>
        <taxon>Corynebacteriaceae</taxon>
        <taxon>Corynebacterium</taxon>
    </lineage>
</organism>
<evidence type="ECO:0000313" key="3">
    <source>
        <dbReference type="Proteomes" id="UP000029910"/>
    </source>
</evidence>
<dbReference type="InterPro" id="IPR012347">
    <property type="entry name" value="Ferritin-like"/>
</dbReference>
<dbReference type="InterPro" id="IPR029447">
    <property type="entry name" value="DUF4439"/>
</dbReference>
<dbReference type="EMBL" id="CP009622">
    <property type="protein sequence ID" value="AIU32934.1"/>
    <property type="molecule type" value="Genomic_DNA"/>
</dbReference>
<gene>
    <name evidence="2" type="ORF">CulFRC11_1365</name>
</gene>
<name>A0ABN4EHA2_9CORY</name>
<dbReference type="Pfam" id="PF14530">
    <property type="entry name" value="DUF4439"/>
    <property type="match status" value="1"/>
</dbReference>
<feature type="domain" description="DUF4439" evidence="1">
    <location>
        <begin position="196"/>
        <end position="311"/>
    </location>
</feature>
<accession>A0ABN4EHA2</accession>
<protein>
    <recommendedName>
        <fullName evidence="1">DUF4439 domain-containing protein</fullName>
    </recommendedName>
</protein>
<keyword evidence="3" id="KW-1185">Reference proteome</keyword>
<dbReference type="Proteomes" id="UP000029910">
    <property type="component" value="Chromosome"/>
</dbReference>
<dbReference type="Gene3D" id="1.20.1260.10">
    <property type="match status" value="1"/>
</dbReference>
<evidence type="ECO:0000313" key="2">
    <source>
        <dbReference type="EMBL" id="AIU32934.1"/>
    </source>
</evidence>
<sequence length="324" mass="33972">MPVIVADAQKHSSMEVHFPFVTRSAASRFLLAVVVSGGMLSACSLTPHPTPDTTLTRLAARASAEAKTFDSSDSPYAALRRADLAELRTEIQRVCGHKNDGTLPSSCDDSALDSAIEKAHLDVDNNSNPADAATIAAQELVSSAGELPEGSMLLAANQLVDLVSAGAAAPTTGGALFDPSVNKKLKSSDVKVDADAARDALAWEYSIVYGLGVATASASGLLKQAVNDSIDAHQNRISILQSSLAPTGEFPKPESAYELKKYQQPFDAQSTADYIEALRRDTTDYWIATAATAKTTSWKELALAFAAQTAVGAPTAPPNVLPAR</sequence>
<reference evidence="2 3" key="1">
    <citation type="journal article" date="2015" name="Genome Announc.">
        <title>Genome Sequence of Corynebacterium ulcerans Strain FRC11.</title>
        <authorList>
            <person name="Benevides Lde J."/>
            <person name="Viana M.V."/>
            <person name="Mariano D.C."/>
            <person name="Rocha Fde S."/>
            <person name="Bagano P.C."/>
            <person name="Folador E.L."/>
            <person name="Pereira F.L."/>
            <person name="Dorella F.A."/>
            <person name="Leal C.A."/>
            <person name="Carvalho A.F."/>
            <person name="Soares Sde C."/>
            <person name="Carneiro A."/>
            <person name="Ramos R."/>
            <person name="Badell-Ocando E."/>
            <person name="Guiso N."/>
            <person name="Silva A."/>
            <person name="Figueiredo H."/>
            <person name="Azevedo V."/>
            <person name="Guimaraes L.C."/>
        </authorList>
    </citation>
    <scope>NUCLEOTIDE SEQUENCE [LARGE SCALE GENOMIC DNA]</scope>
    <source>
        <strain evidence="3">FRC0011</strain>
    </source>
</reference>